<dbReference type="Proteomes" id="UP000265692">
    <property type="component" value="Unassembled WGS sequence"/>
</dbReference>
<dbReference type="PANTHER" id="PTHR34473">
    <property type="entry name" value="UPF0699 TRANSMEMBRANE PROTEIN YDBS"/>
    <property type="match status" value="1"/>
</dbReference>
<feature type="transmembrane region" description="Helical" evidence="1">
    <location>
        <begin position="392"/>
        <end position="409"/>
    </location>
</feature>
<feature type="domain" description="YdbS-like PH" evidence="2">
    <location>
        <begin position="263"/>
        <end position="321"/>
    </location>
</feature>
<feature type="transmembrane region" description="Helical" evidence="1">
    <location>
        <begin position="49"/>
        <end position="71"/>
    </location>
</feature>
<keyword evidence="1" id="KW-0472">Membrane</keyword>
<dbReference type="Pfam" id="PF03703">
    <property type="entry name" value="bPH_2"/>
    <property type="match status" value="3"/>
</dbReference>
<dbReference type="OrthoDB" id="2195155at2"/>
<name>A0A396S537_9BACL</name>
<dbReference type="AlphaFoldDB" id="A0A396S537"/>
<protein>
    <recommendedName>
        <fullName evidence="2">YdbS-like PH domain-containing protein</fullName>
    </recommendedName>
</protein>
<gene>
    <name evidence="3" type="ORF">D1B33_12645</name>
</gene>
<evidence type="ECO:0000259" key="2">
    <source>
        <dbReference type="Pfam" id="PF03703"/>
    </source>
</evidence>
<feature type="domain" description="YdbS-like PH" evidence="2">
    <location>
        <begin position="73"/>
        <end position="151"/>
    </location>
</feature>
<feature type="transmembrane region" description="Helical" evidence="1">
    <location>
        <begin position="237"/>
        <end position="264"/>
    </location>
</feature>
<feature type="transmembrane region" description="Helical" evidence="1">
    <location>
        <begin position="367"/>
        <end position="386"/>
    </location>
</feature>
<keyword evidence="1" id="KW-1133">Transmembrane helix</keyword>
<comment type="caution">
    <text evidence="3">The sequence shown here is derived from an EMBL/GenBank/DDBJ whole genome shotgun (WGS) entry which is preliminary data.</text>
</comment>
<evidence type="ECO:0000256" key="1">
    <source>
        <dbReference type="SAM" id="Phobius"/>
    </source>
</evidence>
<feature type="transmembrane region" description="Helical" evidence="1">
    <location>
        <begin position="192"/>
        <end position="217"/>
    </location>
</feature>
<proteinExistence type="predicted"/>
<dbReference type="PIRSF" id="PIRSF026631">
    <property type="entry name" value="UCP026631"/>
    <property type="match status" value="1"/>
</dbReference>
<accession>A0A396S537</accession>
<dbReference type="PANTHER" id="PTHR34473:SF2">
    <property type="entry name" value="UPF0699 TRANSMEMBRANE PROTEIN YDBT"/>
    <property type="match status" value="1"/>
</dbReference>
<evidence type="ECO:0000313" key="3">
    <source>
        <dbReference type="EMBL" id="RHW34892.1"/>
    </source>
</evidence>
<keyword evidence="1" id="KW-0812">Transmembrane</keyword>
<feature type="domain" description="YdbS-like PH" evidence="2">
    <location>
        <begin position="409"/>
        <end position="488"/>
    </location>
</feature>
<sequence length="497" mass="57024">MSDQRYKLHPISAVINFVKGLKELILPFVVLFFANGFNLKENSGQNDFWLSLIPVGIFLLITIGLLISGIIKWWTYEYWFEEGELRVEYGLFVKKKRYIPFDRIQSFNYKEGIFHRVFGLVQVMVETASSTSGEAEVILTAISKEAANRIEIVTRKQKEEIRHADLQDSPLIVEEIAEPLSRVIHKMTTKELIILATTSSSMGVVIAGTAAVLSQFAEFIPFERIFEELSAFIKFGFVIVALSIMAGLFITWLAAVVVTFINYYDFTVWEENDRLIITRGLLEKKRVTIPLNRIQAVKIVENPLRQLFGFATVAVESASGGFGGDDKKITLFPLIRKKELLSPLEELFPRFNWEPSFTKPPKKAKPFFYRIDFIWLAPVILASSYWLFPYGLLSFLVIIPAVLIGLWQYKTTGFAINEQQLTIVYRVFSRVTFHVEKKRIQALESRQSYFQKRREIATVQVRVMSGMTGASAKAANLENENIEEIMKWFEKSNPTIE</sequence>
<dbReference type="InterPro" id="IPR005182">
    <property type="entry name" value="YdbS-like_PH"/>
</dbReference>
<evidence type="ECO:0000313" key="4">
    <source>
        <dbReference type="Proteomes" id="UP000265692"/>
    </source>
</evidence>
<organism evidence="3 4">
    <name type="scientific">Ureibacillus yapensis</name>
    <dbReference type="NCBI Taxonomy" id="2304605"/>
    <lineage>
        <taxon>Bacteria</taxon>
        <taxon>Bacillati</taxon>
        <taxon>Bacillota</taxon>
        <taxon>Bacilli</taxon>
        <taxon>Bacillales</taxon>
        <taxon>Caryophanaceae</taxon>
        <taxon>Ureibacillus</taxon>
    </lineage>
</organism>
<reference evidence="3 4" key="1">
    <citation type="submission" date="2018-08" db="EMBL/GenBank/DDBJ databases">
        <title>Lysinibacillus sp. YLB-03 draft genome sequence.</title>
        <authorList>
            <person name="Yu L."/>
        </authorList>
    </citation>
    <scope>NUCLEOTIDE SEQUENCE [LARGE SCALE GENOMIC DNA]</scope>
    <source>
        <strain evidence="3 4">YLB-03</strain>
    </source>
</reference>
<keyword evidence="4" id="KW-1185">Reference proteome</keyword>
<feature type="transmembrane region" description="Helical" evidence="1">
    <location>
        <begin position="20"/>
        <end position="37"/>
    </location>
</feature>
<dbReference type="InterPro" id="IPR014529">
    <property type="entry name" value="UCP026631"/>
</dbReference>
<dbReference type="EMBL" id="QWEI01000007">
    <property type="protein sequence ID" value="RHW34892.1"/>
    <property type="molecule type" value="Genomic_DNA"/>
</dbReference>